<dbReference type="Pfam" id="PF00990">
    <property type="entry name" value="GGDEF"/>
    <property type="match status" value="1"/>
</dbReference>
<evidence type="ECO:0000256" key="4">
    <source>
        <dbReference type="ARBA" id="ARBA00022989"/>
    </source>
</evidence>
<keyword evidence="8" id="KW-0808">Transferase</keyword>
<gene>
    <name evidence="8" type="ORF">OM076_33380</name>
</gene>
<evidence type="ECO:0000256" key="5">
    <source>
        <dbReference type="ARBA" id="ARBA00023136"/>
    </source>
</evidence>
<dbReference type="Pfam" id="PF05231">
    <property type="entry name" value="MASE1"/>
    <property type="match status" value="1"/>
</dbReference>
<dbReference type="FunFam" id="3.30.70.270:FF:000001">
    <property type="entry name" value="Diguanylate cyclase domain protein"/>
    <property type="match status" value="1"/>
</dbReference>
<dbReference type="InterPro" id="IPR043128">
    <property type="entry name" value="Rev_trsase/Diguanyl_cyclase"/>
</dbReference>
<accession>A0A9X3S9N7</accession>
<dbReference type="InterPro" id="IPR029787">
    <property type="entry name" value="Nucleotide_cyclase"/>
</dbReference>
<feature type="transmembrane region" description="Helical" evidence="6">
    <location>
        <begin position="20"/>
        <end position="42"/>
    </location>
</feature>
<dbReference type="Gene3D" id="3.30.70.270">
    <property type="match status" value="1"/>
</dbReference>
<comment type="caution">
    <text evidence="8">The sequence shown here is derived from an EMBL/GenBank/DDBJ whole genome shotgun (WGS) entry which is preliminary data.</text>
</comment>
<dbReference type="SUPFAM" id="SSF55073">
    <property type="entry name" value="Nucleotide cyclase"/>
    <property type="match status" value="1"/>
</dbReference>
<feature type="transmembrane region" description="Helical" evidence="6">
    <location>
        <begin position="109"/>
        <end position="133"/>
    </location>
</feature>
<dbReference type="GO" id="GO:0052621">
    <property type="term" value="F:diguanylate cyclase activity"/>
    <property type="evidence" value="ECO:0007669"/>
    <property type="project" value="UniProtKB-EC"/>
</dbReference>
<dbReference type="Proteomes" id="UP001149140">
    <property type="component" value="Unassembled WGS sequence"/>
</dbReference>
<organism evidence="8 9">
    <name type="scientific">Solirubrobacter ginsenosidimutans</name>
    <dbReference type="NCBI Taxonomy" id="490573"/>
    <lineage>
        <taxon>Bacteria</taxon>
        <taxon>Bacillati</taxon>
        <taxon>Actinomycetota</taxon>
        <taxon>Thermoleophilia</taxon>
        <taxon>Solirubrobacterales</taxon>
        <taxon>Solirubrobacteraceae</taxon>
        <taxon>Solirubrobacter</taxon>
    </lineage>
</organism>
<keyword evidence="3 6" id="KW-0812">Transmembrane</keyword>
<protein>
    <submittedName>
        <fullName evidence="8">Diguanylate cyclase</fullName>
        <ecNumber evidence="8">2.7.7.65</ecNumber>
    </submittedName>
</protein>
<proteinExistence type="predicted"/>
<feature type="transmembrane region" description="Helical" evidence="6">
    <location>
        <begin position="201"/>
        <end position="218"/>
    </location>
</feature>
<dbReference type="SMART" id="SM00267">
    <property type="entry name" value="GGDEF"/>
    <property type="match status" value="1"/>
</dbReference>
<feature type="transmembrane region" description="Helical" evidence="6">
    <location>
        <begin position="176"/>
        <end position="195"/>
    </location>
</feature>
<dbReference type="GO" id="GO:0005886">
    <property type="term" value="C:plasma membrane"/>
    <property type="evidence" value="ECO:0007669"/>
    <property type="project" value="UniProtKB-SubCell"/>
</dbReference>
<feature type="transmembrane region" description="Helical" evidence="6">
    <location>
        <begin position="257"/>
        <end position="277"/>
    </location>
</feature>
<reference evidence="8" key="1">
    <citation type="submission" date="2022-10" db="EMBL/GenBank/DDBJ databases">
        <title>The WGS of Solirubrobacter ginsenosidimutans DSM 21036.</title>
        <authorList>
            <person name="Jiang Z."/>
        </authorList>
    </citation>
    <scope>NUCLEOTIDE SEQUENCE</scope>
    <source>
        <strain evidence="8">DSM 21036</strain>
    </source>
</reference>
<evidence type="ECO:0000256" key="1">
    <source>
        <dbReference type="ARBA" id="ARBA00004651"/>
    </source>
</evidence>
<dbReference type="CDD" id="cd01949">
    <property type="entry name" value="GGDEF"/>
    <property type="match status" value="1"/>
</dbReference>
<evidence type="ECO:0000313" key="9">
    <source>
        <dbReference type="Proteomes" id="UP001149140"/>
    </source>
</evidence>
<evidence type="ECO:0000259" key="7">
    <source>
        <dbReference type="PROSITE" id="PS50887"/>
    </source>
</evidence>
<feature type="domain" description="GGDEF" evidence="7">
    <location>
        <begin position="313"/>
        <end position="447"/>
    </location>
</feature>
<comment type="subcellular location">
    <subcellularLocation>
        <location evidence="1">Cell membrane</location>
        <topology evidence="1">Multi-pass membrane protein</topology>
    </subcellularLocation>
</comment>
<dbReference type="NCBIfam" id="TIGR00254">
    <property type="entry name" value="GGDEF"/>
    <property type="match status" value="1"/>
</dbReference>
<keyword evidence="2" id="KW-1003">Cell membrane</keyword>
<evidence type="ECO:0000256" key="3">
    <source>
        <dbReference type="ARBA" id="ARBA00022692"/>
    </source>
</evidence>
<dbReference type="PROSITE" id="PS50887">
    <property type="entry name" value="GGDEF"/>
    <property type="match status" value="1"/>
</dbReference>
<dbReference type="InterPro" id="IPR000160">
    <property type="entry name" value="GGDEF_dom"/>
</dbReference>
<evidence type="ECO:0000256" key="2">
    <source>
        <dbReference type="ARBA" id="ARBA00022475"/>
    </source>
</evidence>
<dbReference type="InterPro" id="IPR007895">
    <property type="entry name" value="MASE1"/>
</dbReference>
<dbReference type="EC" id="2.7.7.65" evidence="8"/>
<evidence type="ECO:0000256" key="6">
    <source>
        <dbReference type="SAM" id="Phobius"/>
    </source>
</evidence>
<sequence>MGLALVYAALYKLVDIETSFGDGTTGVVFWPAAGVTVSVLILRPRREWPAYCVAICAGDGVTSLLNGASVWSSLGSGVANGCEPVLSAVLVQRWLGRVPDLSRRRDLRVFIVAAACIGPALGAAIGAGFPWLIGETPLWPRLGRWYIGDAVGVLVVAPLIISLARPPAKPLFKLSGSWTFAVLAIALAVAMPWGWSAELGLPFALIPVLGLIGMHLGTRAAAASVCVVGALVETLTAAGSGPFATDGAFNGLLVAQTYLATCAVSSLTAAALMTGLVSREDLALRDSLTGLPNRRLLIERLAQARQRMTRFHNGIGLIYADLDGFKQVNDVHGHAAGDQVLVTTAQRLNAVVRGNDTVARLGGDEFVVLVDDLAAHGALQHLMDRMISAIETPITLDDGPVVRVGASLGSAVTNDTHESPDDFLERADRAMYAVKRAGRSSRRPSLA</sequence>
<dbReference type="InterPro" id="IPR052163">
    <property type="entry name" value="DGC-Regulatory_Protein"/>
</dbReference>
<feature type="transmembrane region" description="Helical" evidence="6">
    <location>
        <begin position="225"/>
        <end position="245"/>
    </location>
</feature>
<keyword evidence="4 6" id="KW-1133">Transmembrane helix</keyword>
<dbReference type="AlphaFoldDB" id="A0A9X3S9N7"/>
<keyword evidence="8" id="KW-0548">Nucleotidyltransferase</keyword>
<feature type="transmembrane region" description="Helical" evidence="6">
    <location>
        <begin position="145"/>
        <end position="164"/>
    </location>
</feature>
<dbReference type="PANTHER" id="PTHR46663:SF2">
    <property type="entry name" value="GGDEF DOMAIN-CONTAINING PROTEIN"/>
    <property type="match status" value="1"/>
</dbReference>
<keyword evidence="9" id="KW-1185">Reference proteome</keyword>
<dbReference type="PANTHER" id="PTHR46663">
    <property type="entry name" value="DIGUANYLATE CYCLASE DGCT-RELATED"/>
    <property type="match status" value="1"/>
</dbReference>
<evidence type="ECO:0000313" key="8">
    <source>
        <dbReference type="EMBL" id="MDA0165208.1"/>
    </source>
</evidence>
<keyword evidence="5 6" id="KW-0472">Membrane</keyword>
<name>A0A9X3S9N7_9ACTN</name>
<dbReference type="EMBL" id="JAPDOD010000043">
    <property type="protein sequence ID" value="MDA0165208.1"/>
    <property type="molecule type" value="Genomic_DNA"/>
</dbReference>
<dbReference type="RefSeq" id="WP_270044465.1">
    <property type="nucleotide sequence ID" value="NZ_JAPDOD010000043.1"/>
</dbReference>